<dbReference type="HOGENOM" id="CLU_001325_0_0_6"/>
<reference evidence="2 3" key="1">
    <citation type="submission" date="2011-11" db="EMBL/GenBank/DDBJ databases">
        <title>Improved High-Quality Draft sequence of Beggiatoa alba B18lD.</title>
        <authorList>
            <consortium name="US DOE Joint Genome Institute"/>
            <person name="Lucas S."/>
            <person name="Han J."/>
            <person name="Lapidus A."/>
            <person name="Cheng J.-F."/>
            <person name="Goodwin L."/>
            <person name="Pitluck S."/>
            <person name="Peters L."/>
            <person name="Mikhailova N."/>
            <person name="Held B."/>
            <person name="Detter J.C."/>
            <person name="Han C."/>
            <person name="Tapia R."/>
            <person name="Land M."/>
            <person name="Hauser L."/>
            <person name="Kyrpides N."/>
            <person name="Ivanova N."/>
            <person name="Pagani I."/>
            <person name="Samuel K."/>
            <person name="Teske A."/>
            <person name="Mueller J."/>
            <person name="Woyke T."/>
        </authorList>
    </citation>
    <scope>NUCLEOTIDE SEQUENCE [LARGE SCALE GENOMIC DNA]</scope>
    <source>
        <strain evidence="2 3">B18LD</strain>
    </source>
</reference>
<dbReference type="SMART" id="SM00912">
    <property type="entry name" value="Haemagg_act"/>
    <property type="match status" value="1"/>
</dbReference>
<organism evidence="2 3">
    <name type="scientific">Beggiatoa alba B18LD</name>
    <dbReference type="NCBI Taxonomy" id="395493"/>
    <lineage>
        <taxon>Bacteria</taxon>
        <taxon>Pseudomonadati</taxon>
        <taxon>Pseudomonadota</taxon>
        <taxon>Gammaproteobacteria</taxon>
        <taxon>Thiotrichales</taxon>
        <taxon>Thiotrichaceae</taxon>
        <taxon>Beggiatoa</taxon>
    </lineage>
</organism>
<dbReference type="EMBL" id="JH600070">
    <property type="protein sequence ID" value="EIJ41618.1"/>
    <property type="molecule type" value="Genomic_DNA"/>
</dbReference>
<dbReference type="Gene3D" id="2.160.20.10">
    <property type="entry name" value="Single-stranded right-handed beta-helix, Pectin lyase-like"/>
    <property type="match status" value="2"/>
</dbReference>
<keyword evidence="3" id="KW-1185">Reference proteome</keyword>
<evidence type="ECO:0000313" key="3">
    <source>
        <dbReference type="Proteomes" id="UP000005744"/>
    </source>
</evidence>
<dbReference type="RefSeq" id="WP_002683704.1">
    <property type="nucleotide sequence ID" value="NZ_JH600070.1"/>
</dbReference>
<dbReference type="eggNOG" id="COG3210">
    <property type="taxonomic scope" value="Bacteria"/>
</dbReference>
<evidence type="ECO:0000313" key="2">
    <source>
        <dbReference type="EMBL" id="EIJ41618.1"/>
    </source>
</evidence>
<dbReference type="InterPro" id="IPR011050">
    <property type="entry name" value="Pectin_lyase_fold/virulence"/>
</dbReference>
<feature type="domain" description="Filamentous haemagglutinin FhaB/tRNA nuclease CdiA-like TPS" evidence="1">
    <location>
        <begin position="22"/>
        <end position="141"/>
    </location>
</feature>
<sequence length="809" mass="84006">MHSPSRFRLILLYSLFFWTISSVAEVIVDGSLGQQTGLNAPNYQISAVLGQQQGTNLFHSFSQFNLQPHETAVFLGSADIQQVISRVTGGNASVIDGRITTNMANASFYFLNPAGVIFGEHAVLNVPNSFYISTADYLQFTDQQVFFTHLSQNSRLTTASPLAFGFLSATPAPITVDNGLLSVRAGKTLGLVGGDIFLNNSTLFATGGQLVFIATKAVGTVGLGINAQERVEHWGTVQITRSTGQIRPTLSNGVGLGDVDVSGTQSGQIYIRAGQFIASNAYLFADTYGNGTQASGVSIIADESMQLSQQSRITADKFGTGGRGGDIQLTSADLTLVDPDTIVRARLQRNSSGQAGNIVIQAERVQLHNGAGIGSVTAGDGNSGNIEITASEFIDIQQQSGISASSESTSTGSAGNLLIDAPLIQLNEQGAILSLARGTGGSGIIQIHANTLQLDNQSGISVALGEQADGVAGTIQVEVAELVINQGSFIDSSTLSAGQGGTIRINASDFVLIQTETGDKLSLISSSAGQSGVLNRGNGGAIEINSPYLQILQGGRIQSATFVGSTGQAGSIVIQAERILLSKGGDIIAPSSGTGHGGEIAVTAHTINLEKNSKISVQSTSTGNAGNIQIRADVLQLTDNSVITTEARTAGGGNIYLEINQSLYLLNSQITAEATGTKSTDQGGNLNIGLRHSPHFMILNQGTLRANAFAGHGGNIQIIAGNFIASSDSLLDASSALGIDGTIQIRAPETQLLGDIALLPSHYLNASLSLQTACQLVINDVENSSSFTVLPTQGVPLSPNTIRPTPITH</sequence>
<dbReference type="NCBIfam" id="TIGR01901">
    <property type="entry name" value="adhes_NPXG"/>
    <property type="match status" value="1"/>
</dbReference>
<dbReference type="AlphaFoldDB" id="I3CDC5"/>
<dbReference type="InterPro" id="IPR008638">
    <property type="entry name" value="FhaB/CdiA-like_TPS"/>
</dbReference>
<dbReference type="InterPro" id="IPR012334">
    <property type="entry name" value="Pectin_lyas_fold"/>
</dbReference>
<dbReference type="Pfam" id="PF05860">
    <property type="entry name" value="TPS"/>
    <property type="match status" value="1"/>
</dbReference>
<accession>I3CDC5</accession>
<dbReference type="OrthoDB" id="218680at2"/>
<dbReference type="STRING" id="395493.BegalDRAFT_0706"/>
<protein>
    <submittedName>
        <fullName evidence="2">Filamentous hemagglutinin family N-terminal domain</fullName>
    </submittedName>
</protein>
<name>I3CDC5_9GAMM</name>
<proteinExistence type="predicted"/>
<gene>
    <name evidence="2" type="ORF">BegalDRAFT_0706</name>
</gene>
<dbReference type="Proteomes" id="UP000005744">
    <property type="component" value="Unassembled WGS sequence"/>
</dbReference>
<evidence type="ECO:0000259" key="1">
    <source>
        <dbReference type="SMART" id="SM00912"/>
    </source>
</evidence>
<dbReference type="SUPFAM" id="SSF51126">
    <property type="entry name" value="Pectin lyase-like"/>
    <property type="match status" value="1"/>
</dbReference>